<accession>A0A8A4TL13</accession>
<sequence>MSQKRSALARMIVLSAVTLAWLSVPPVPCLAADSAPYEIGIHLRLRYEDKQDFNFLEGSQSYGLTRLRLAGKVRLGEGGSYAFLELQDARVHGEDDPGVPAVREEVTPNFFVDELDVHQGYLFWRIGERLGLKVGRQKFNLGDKRLVASLEWANTARVFDGVRFTIGDPKARSLDVIASQPVTVNPDDPNDWARVGNRYFDSEFYALYFTDKATIDQGSYELFLFHRRQDELDDEVWNLGGRLTKKFGPVTWDLQGSQQFGDYNGLDHQAHAFVLAGTYAFATKGLSQIGVAYIQASGDGDALDGDHETFDNLYPLNHANYGYMDFFGLPNLENWEVTLKGRFPRNLQWRLAWHRFSLVESDQDAWYSAGLAPLYTPVVGPEANEDHAGDEVDFTLSFPILPKKLTVALGYSRFLAGDYLSVRGRDTDADFWFVQGLLTWNYRPTR</sequence>
<dbReference type="Gene3D" id="2.40.160.100">
    <property type="match status" value="1"/>
</dbReference>
<dbReference type="Pfam" id="PF13372">
    <property type="entry name" value="Alginate_exp"/>
    <property type="match status" value="1"/>
</dbReference>
<feature type="domain" description="Alginate export" evidence="2">
    <location>
        <begin position="38"/>
        <end position="426"/>
    </location>
</feature>
<dbReference type="RefSeq" id="WP_237379442.1">
    <property type="nucleotide sequence ID" value="NZ_CP071793.1"/>
</dbReference>
<organism evidence="3 4">
    <name type="scientific">Sulfidibacter corallicola</name>
    <dbReference type="NCBI Taxonomy" id="2818388"/>
    <lineage>
        <taxon>Bacteria</taxon>
        <taxon>Pseudomonadati</taxon>
        <taxon>Acidobacteriota</taxon>
        <taxon>Holophagae</taxon>
        <taxon>Acanthopleuribacterales</taxon>
        <taxon>Acanthopleuribacteraceae</taxon>
        <taxon>Sulfidibacter</taxon>
    </lineage>
</organism>
<proteinExistence type="predicted"/>
<evidence type="ECO:0000313" key="4">
    <source>
        <dbReference type="Proteomes" id="UP000663929"/>
    </source>
</evidence>
<evidence type="ECO:0000313" key="3">
    <source>
        <dbReference type="EMBL" id="QTD49812.1"/>
    </source>
</evidence>
<keyword evidence="4" id="KW-1185">Reference proteome</keyword>
<dbReference type="EMBL" id="CP071793">
    <property type="protein sequence ID" value="QTD49812.1"/>
    <property type="molecule type" value="Genomic_DNA"/>
</dbReference>
<reference evidence="3" key="1">
    <citation type="submission" date="2021-03" db="EMBL/GenBank/DDBJ databases">
        <title>Acanthopleuribacteraceae sp. M133.</title>
        <authorList>
            <person name="Wang G."/>
        </authorList>
    </citation>
    <scope>NUCLEOTIDE SEQUENCE</scope>
    <source>
        <strain evidence="3">M133</strain>
    </source>
</reference>
<name>A0A8A4TL13_SULCO</name>
<evidence type="ECO:0000259" key="2">
    <source>
        <dbReference type="Pfam" id="PF13372"/>
    </source>
</evidence>
<feature type="signal peptide" evidence="1">
    <location>
        <begin position="1"/>
        <end position="31"/>
    </location>
</feature>
<gene>
    <name evidence="3" type="ORF">J3U87_29870</name>
</gene>
<protein>
    <submittedName>
        <fullName evidence="3">Alginate export family protein</fullName>
    </submittedName>
</protein>
<feature type="chain" id="PRO_5035291155" evidence="1">
    <location>
        <begin position="32"/>
        <end position="446"/>
    </location>
</feature>
<dbReference type="Proteomes" id="UP000663929">
    <property type="component" value="Chromosome"/>
</dbReference>
<evidence type="ECO:0000256" key="1">
    <source>
        <dbReference type="SAM" id="SignalP"/>
    </source>
</evidence>
<keyword evidence="1" id="KW-0732">Signal</keyword>
<dbReference type="InterPro" id="IPR053728">
    <property type="entry name" value="Alginate_Permeability_Chnl"/>
</dbReference>
<dbReference type="InterPro" id="IPR025388">
    <property type="entry name" value="Alginate_export_dom"/>
</dbReference>
<dbReference type="AlphaFoldDB" id="A0A8A4TL13"/>
<dbReference type="KEGG" id="scor:J3U87_29870"/>